<evidence type="ECO:0000313" key="2">
    <source>
        <dbReference type="EMBL" id="MQL75172.1"/>
    </source>
</evidence>
<evidence type="ECO:0000256" key="1">
    <source>
        <dbReference type="SAM" id="MobiDB-lite"/>
    </source>
</evidence>
<reference evidence="2" key="1">
    <citation type="submission" date="2017-07" db="EMBL/GenBank/DDBJ databases">
        <title>Taro Niue Genome Assembly and Annotation.</title>
        <authorList>
            <person name="Atibalentja N."/>
            <person name="Keating K."/>
            <person name="Fields C.J."/>
        </authorList>
    </citation>
    <scope>NUCLEOTIDE SEQUENCE</scope>
    <source>
        <strain evidence="2">Niue_2</strain>
        <tissue evidence="2">Leaf</tissue>
    </source>
</reference>
<proteinExistence type="predicted"/>
<gene>
    <name evidence="2" type="ORF">Taro_007544</name>
</gene>
<evidence type="ECO:0000313" key="3">
    <source>
        <dbReference type="Proteomes" id="UP000652761"/>
    </source>
</evidence>
<organism evidence="2 3">
    <name type="scientific">Colocasia esculenta</name>
    <name type="common">Wild taro</name>
    <name type="synonym">Arum esculentum</name>
    <dbReference type="NCBI Taxonomy" id="4460"/>
    <lineage>
        <taxon>Eukaryota</taxon>
        <taxon>Viridiplantae</taxon>
        <taxon>Streptophyta</taxon>
        <taxon>Embryophyta</taxon>
        <taxon>Tracheophyta</taxon>
        <taxon>Spermatophyta</taxon>
        <taxon>Magnoliopsida</taxon>
        <taxon>Liliopsida</taxon>
        <taxon>Araceae</taxon>
        <taxon>Aroideae</taxon>
        <taxon>Colocasieae</taxon>
        <taxon>Colocasia</taxon>
    </lineage>
</organism>
<sequence length="130" mass="14767">MVLVLRRGRAVRAGRVLGLSGARRRRSSFLREDHNWFVLRVEVVTVAWDPRPREPVEGVLRATSVLELAATRRTPELRGKWWLGQWRAEFPPSVFASRVVVTTSSSTEFPTVGETSQQQQGARRAEETGR</sequence>
<comment type="caution">
    <text evidence="2">The sequence shown here is derived from an EMBL/GenBank/DDBJ whole genome shotgun (WGS) entry which is preliminary data.</text>
</comment>
<dbReference type="EMBL" id="NMUH01000239">
    <property type="protein sequence ID" value="MQL75172.1"/>
    <property type="molecule type" value="Genomic_DNA"/>
</dbReference>
<dbReference type="Proteomes" id="UP000652761">
    <property type="component" value="Unassembled WGS sequence"/>
</dbReference>
<dbReference type="AlphaFoldDB" id="A0A843TRK0"/>
<keyword evidence="3" id="KW-1185">Reference proteome</keyword>
<feature type="region of interest" description="Disordered" evidence="1">
    <location>
        <begin position="106"/>
        <end position="130"/>
    </location>
</feature>
<name>A0A843TRK0_COLES</name>
<protein>
    <submittedName>
        <fullName evidence="2">Uncharacterized protein</fullName>
    </submittedName>
</protein>
<accession>A0A843TRK0</accession>